<dbReference type="Proteomes" id="UP001183682">
    <property type="component" value="Unassembled WGS sequence"/>
</dbReference>
<name>A0AAE4HSI6_ENTGA</name>
<keyword evidence="1" id="KW-0547">Nucleotide-binding</keyword>
<evidence type="ECO:0000313" key="2">
    <source>
        <dbReference type="Proteomes" id="UP001183682"/>
    </source>
</evidence>
<dbReference type="SUPFAM" id="SSF55874">
    <property type="entry name" value="ATPase domain of HSP90 chaperone/DNA topoisomerase II/histidine kinase"/>
    <property type="match status" value="1"/>
</dbReference>
<dbReference type="RefSeq" id="WP_123836316.1">
    <property type="nucleotide sequence ID" value="NZ_JARPZN010000007.1"/>
</dbReference>
<reference evidence="1" key="1">
    <citation type="submission" date="2023-03" db="EMBL/GenBank/DDBJ databases">
        <authorList>
            <person name="Shen W."/>
            <person name="Cai J."/>
        </authorList>
    </citation>
    <scope>NUCLEOTIDE SEQUENCE</scope>
    <source>
        <strain evidence="1">K69-2</strain>
    </source>
</reference>
<organism evidence="1 2">
    <name type="scientific">Enterococcus gallinarum</name>
    <dbReference type="NCBI Taxonomy" id="1353"/>
    <lineage>
        <taxon>Bacteria</taxon>
        <taxon>Bacillati</taxon>
        <taxon>Bacillota</taxon>
        <taxon>Bacilli</taxon>
        <taxon>Lactobacillales</taxon>
        <taxon>Enterococcaceae</taxon>
        <taxon>Enterococcus</taxon>
    </lineage>
</organism>
<gene>
    <name evidence="1" type="ORF">P7E30_11225</name>
</gene>
<dbReference type="GO" id="GO:0005524">
    <property type="term" value="F:ATP binding"/>
    <property type="evidence" value="ECO:0007669"/>
    <property type="project" value="UniProtKB-KW"/>
</dbReference>
<evidence type="ECO:0000313" key="1">
    <source>
        <dbReference type="EMBL" id="MDT2690768.1"/>
    </source>
</evidence>
<dbReference type="EMBL" id="JARPZN010000007">
    <property type="protein sequence ID" value="MDT2690768.1"/>
    <property type="molecule type" value="Genomic_DNA"/>
</dbReference>
<keyword evidence="1" id="KW-0067">ATP-binding</keyword>
<protein>
    <submittedName>
        <fullName evidence="1">ATP-binding protein</fullName>
    </submittedName>
</protein>
<accession>A0AAE4HSI6</accession>
<comment type="caution">
    <text evidence="1">The sequence shown here is derived from an EMBL/GenBank/DDBJ whole genome shotgun (WGS) entry which is preliminary data.</text>
</comment>
<dbReference type="AlphaFoldDB" id="A0AAE4HSI6"/>
<sequence>MTTQVVLPNKFTKYELNNFLGNIISENLEPLDNQFIIDLTKLEFIDTGGVACLYNICMWLKEVVSVEAIFKINTINPTSENKLSMCYLEDCGFFSHFFDGENFFGVGRMRSTTLPIKLLKVSDSYQWNQFTLKVWLQYCTKRNAEFSNIQVGIEEIFNNIKDHSSQNIGCVFGQFFPKRTSHQICITISDFGRGIPTVMREKFGYQDDLKLLLMALKEGISTKSIPRNRGAGLPNVIRSLTNASVGTVHILSNHANVVIKDGEISKIFRHQNYYPGTFFEVSINIDNEKLYEGEEEEEFEW</sequence>
<dbReference type="InterPro" id="IPR036890">
    <property type="entry name" value="HATPase_C_sf"/>
</dbReference>
<proteinExistence type="predicted"/>